<evidence type="ECO:0000256" key="6">
    <source>
        <dbReference type="ARBA" id="ARBA00023125"/>
    </source>
</evidence>
<dbReference type="PANTHER" id="PTHR13604:SF0">
    <property type="entry name" value="ABASIC SITE PROCESSING PROTEIN HMCES"/>
    <property type="match status" value="1"/>
</dbReference>
<evidence type="ECO:0000256" key="8">
    <source>
        <dbReference type="RuleBase" id="RU364100"/>
    </source>
</evidence>
<dbReference type="SUPFAM" id="SSF143081">
    <property type="entry name" value="BB1717-like"/>
    <property type="match status" value="1"/>
</dbReference>
<dbReference type="EC" id="3.4.-.-" evidence="8"/>
<keyword evidence="5" id="KW-0190">Covalent protein-DNA linkage</keyword>
<keyword evidence="6" id="KW-0238">DNA-binding</keyword>
<evidence type="ECO:0000256" key="1">
    <source>
        <dbReference type="ARBA" id="ARBA00008136"/>
    </source>
</evidence>
<dbReference type="HOGENOM" id="CLU_035990_6_4_5"/>
<evidence type="ECO:0000313" key="9">
    <source>
        <dbReference type="EMBL" id="AGB45138.1"/>
    </source>
</evidence>
<evidence type="ECO:0000256" key="4">
    <source>
        <dbReference type="ARBA" id="ARBA00022801"/>
    </source>
</evidence>
<dbReference type="Proteomes" id="UP000010998">
    <property type="component" value="Chromosome"/>
</dbReference>
<evidence type="ECO:0000256" key="2">
    <source>
        <dbReference type="ARBA" id="ARBA00022670"/>
    </source>
</evidence>
<keyword evidence="10" id="KW-1185">Reference proteome</keyword>
<proteinExistence type="inferred from homology"/>
<dbReference type="EMBL" id="CP003358">
    <property type="protein sequence ID" value="AGB45138.1"/>
    <property type="molecule type" value="Genomic_DNA"/>
</dbReference>
<dbReference type="GO" id="GO:0106300">
    <property type="term" value="P:protein-DNA covalent cross-linking repair"/>
    <property type="evidence" value="ECO:0007669"/>
    <property type="project" value="InterPro"/>
</dbReference>
<keyword evidence="4 8" id="KW-0378">Hydrolase</keyword>
<dbReference type="KEGG" id="mam:Mesau_02732"/>
<evidence type="ECO:0000313" key="10">
    <source>
        <dbReference type="Proteomes" id="UP000010998"/>
    </source>
</evidence>
<sequence length="257" mass="28820">MNSRPDVDSCFSGPYLWCMCGRVFVKTTIPDMVRRFEFAHPGEVERLGNSFPLWDGAPSLTYPIIIREELSTSMAGFVSARWGLVPGWARDGGGRPPPVNACCETIASNGLFRKAYNARRCLVPVDGYFEWQKLDASGKKKQPYAIAMKSDEPFAMTGIWEEYADKVTGELVRTFAIATCEPNSLMATIHDRMPVILAPADYMRWLGPEQDPRDLMKPFPSDLMKMWPIDSKVGSPRNNTPDIIDEIGRGPTDLFDV</sequence>
<dbReference type="Pfam" id="PF02586">
    <property type="entry name" value="SRAP"/>
    <property type="match status" value="1"/>
</dbReference>
<accession>L0KM18</accession>
<name>L0KM18_MESAW</name>
<dbReference type="GO" id="GO:0006508">
    <property type="term" value="P:proteolysis"/>
    <property type="evidence" value="ECO:0007669"/>
    <property type="project" value="UniProtKB-KW"/>
</dbReference>
<dbReference type="InterPro" id="IPR003738">
    <property type="entry name" value="SRAP"/>
</dbReference>
<dbReference type="PANTHER" id="PTHR13604">
    <property type="entry name" value="DC12-RELATED"/>
    <property type="match status" value="1"/>
</dbReference>
<protein>
    <recommendedName>
        <fullName evidence="8">Abasic site processing protein</fullName>
        <ecNumber evidence="8">3.4.-.-</ecNumber>
    </recommendedName>
</protein>
<evidence type="ECO:0000256" key="7">
    <source>
        <dbReference type="ARBA" id="ARBA00023239"/>
    </source>
</evidence>
<evidence type="ECO:0000256" key="5">
    <source>
        <dbReference type="ARBA" id="ARBA00023124"/>
    </source>
</evidence>
<evidence type="ECO:0000256" key="3">
    <source>
        <dbReference type="ARBA" id="ARBA00022763"/>
    </source>
</evidence>
<gene>
    <name evidence="9" type="ordered locus">Mesau_02732</name>
</gene>
<dbReference type="eggNOG" id="COG2135">
    <property type="taxonomic scope" value="Bacteria"/>
</dbReference>
<keyword evidence="7" id="KW-0456">Lyase</keyword>
<dbReference type="Gene3D" id="3.90.1680.10">
    <property type="entry name" value="SOS response associated peptidase-like"/>
    <property type="match status" value="1"/>
</dbReference>
<dbReference type="GO" id="GO:0003697">
    <property type="term" value="F:single-stranded DNA binding"/>
    <property type="evidence" value="ECO:0007669"/>
    <property type="project" value="InterPro"/>
</dbReference>
<keyword evidence="3" id="KW-0227">DNA damage</keyword>
<dbReference type="GO" id="GO:0008233">
    <property type="term" value="F:peptidase activity"/>
    <property type="evidence" value="ECO:0007669"/>
    <property type="project" value="UniProtKB-KW"/>
</dbReference>
<dbReference type="GO" id="GO:0016829">
    <property type="term" value="F:lyase activity"/>
    <property type="evidence" value="ECO:0007669"/>
    <property type="project" value="UniProtKB-KW"/>
</dbReference>
<organism evidence="9 10">
    <name type="scientific">Mesorhizobium australicum (strain HAMBI 3006 / LMG 24608 / WSM2073)</name>
    <dbReference type="NCBI Taxonomy" id="754035"/>
    <lineage>
        <taxon>Bacteria</taxon>
        <taxon>Pseudomonadati</taxon>
        <taxon>Pseudomonadota</taxon>
        <taxon>Alphaproteobacteria</taxon>
        <taxon>Hyphomicrobiales</taxon>
        <taxon>Phyllobacteriaceae</taxon>
        <taxon>Mesorhizobium</taxon>
    </lineage>
</organism>
<keyword evidence="2 8" id="KW-0645">Protease</keyword>
<dbReference type="InterPro" id="IPR036590">
    <property type="entry name" value="SRAP-like"/>
</dbReference>
<comment type="similarity">
    <text evidence="1 8">Belongs to the SOS response-associated peptidase family.</text>
</comment>
<dbReference type="AlphaFoldDB" id="L0KM18"/>
<reference evidence="10" key="1">
    <citation type="submission" date="2012-02" db="EMBL/GenBank/DDBJ databases">
        <title>Complete sequence of Mesorhizobium australicum WSM2073.</title>
        <authorList>
            <person name="Lucas S."/>
            <person name="Han J."/>
            <person name="Lapidus A."/>
            <person name="Cheng J.-F."/>
            <person name="Goodwin L."/>
            <person name="Pitluck S."/>
            <person name="Peters L."/>
            <person name="Gu W."/>
            <person name="Detter J.C."/>
            <person name="Han C."/>
            <person name="Tapia R."/>
            <person name="Land M."/>
            <person name="Hauser L."/>
            <person name="Kyrpides N."/>
            <person name="Ivanova N."/>
            <person name="Pagani I."/>
            <person name="Reeve W.G."/>
            <person name="Howieson J.G."/>
            <person name="Tiwari R.P."/>
            <person name="O'Hara G.W."/>
            <person name="Atkins C.A."/>
            <person name="Ronson C.W."/>
            <person name="Nandasena K.G."/>
            <person name="Woyke T."/>
        </authorList>
    </citation>
    <scope>NUCLEOTIDE SEQUENCE [LARGE SCALE GENOMIC DNA]</scope>
    <source>
        <strain evidence="10">LMG 24608 / HAMBI 3006 / WSM2073</strain>
    </source>
</reference>